<sequence length="232" mass="25202">MTAEWAELDARAWRIYRGTHRLLLRLAGQLPDEPLAELRSILGGRGELIRLPDAVTVAAAERGVPLTVAELQTLRDLLAALGGVDEPMGADRVPISDITPATGHTFGPASPEVPQAVPAGIDLTDGVPGELADLEDELFDITDQLVVDALSERPGTMSVRRAWRSGPEGPHRVYLSEVEPESRAWEHTVAGQTELVQMGEKDPSVEVYWSEEPLPAYHEAALAAAALLWRRD</sequence>
<name>A0ABP3ZP08_9ACTN</name>
<comment type="caution">
    <text evidence="1">The sequence shown here is derived from an EMBL/GenBank/DDBJ whole genome shotgun (WGS) entry which is preliminary data.</text>
</comment>
<reference evidence="2" key="1">
    <citation type="journal article" date="2019" name="Int. J. Syst. Evol. Microbiol.">
        <title>The Global Catalogue of Microorganisms (GCM) 10K type strain sequencing project: providing services to taxonomists for standard genome sequencing and annotation.</title>
        <authorList>
            <consortium name="The Broad Institute Genomics Platform"/>
            <consortium name="The Broad Institute Genome Sequencing Center for Infectious Disease"/>
            <person name="Wu L."/>
            <person name="Ma J."/>
        </authorList>
    </citation>
    <scope>NUCLEOTIDE SEQUENCE [LARGE SCALE GENOMIC DNA]</scope>
    <source>
        <strain evidence="2">JCM 11136</strain>
    </source>
</reference>
<proteinExistence type="predicted"/>
<keyword evidence="2" id="KW-1185">Reference proteome</keyword>
<dbReference type="EMBL" id="BAAAHQ010000011">
    <property type="protein sequence ID" value="GAA0925128.1"/>
    <property type="molecule type" value="Genomic_DNA"/>
</dbReference>
<gene>
    <name evidence="1" type="ORF">GCM10009560_26390</name>
</gene>
<dbReference type="Proteomes" id="UP001501578">
    <property type="component" value="Unassembled WGS sequence"/>
</dbReference>
<protein>
    <submittedName>
        <fullName evidence="1">Uncharacterized protein</fullName>
    </submittedName>
</protein>
<dbReference type="RefSeq" id="WP_343950105.1">
    <property type="nucleotide sequence ID" value="NZ_BAAAHQ010000011.1"/>
</dbReference>
<accession>A0ABP3ZP08</accession>
<organism evidence="1 2">
    <name type="scientific">Nonomuraea longicatena</name>
    <dbReference type="NCBI Taxonomy" id="83682"/>
    <lineage>
        <taxon>Bacteria</taxon>
        <taxon>Bacillati</taxon>
        <taxon>Actinomycetota</taxon>
        <taxon>Actinomycetes</taxon>
        <taxon>Streptosporangiales</taxon>
        <taxon>Streptosporangiaceae</taxon>
        <taxon>Nonomuraea</taxon>
    </lineage>
</organism>
<evidence type="ECO:0000313" key="1">
    <source>
        <dbReference type="EMBL" id="GAA0925128.1"/>
    </source>
</evidence>
<evidence type="ECO:0000313" key="2">
    <source>
        <dbReference type="Proteomes" id="UP001501578"/>
    </source>
</evidence>